<keyword evidence="1" id="KW-1185">Reference proteome</keyword>
<dbReference type="AlphaFoldDB" id="A0A915EPK7"/>
<dbReference type="WBParaSite" id="jg9041">
    <property type="protein sequence ID" value="jg9041"/>
    <property type="gene ID" value="jg9041"/>
</dbReference>
<evidence type="ECO:0000313" key="1">
    <source>
        <dbReference type="Proteomes" id="UP000887574"/>
    </source>
</evidence>
<accession>A0A915EPK7</accession>
<dbReference type="Proteomes" id="UP000887574">
    <property type="component" value="Unplaced"/>
</dbReference>
<protein>
    <submittedName>
        <fullName evidence="2">Uncharacterized protein</fullName>
    </submittedName>
</protein>
<proteinExistence type="predicted"/>
<name>A0A915EPK7_9BILA</name>
<organism evidence="1 2">
    <name type="scientific">Ditylenchus dipsaci</name>
    <dbReference type="NCBI Taxonomy" id="166011"/>
    <lineage>
        <taxon>Eukaryota</taxon>
        <taxon>Metazoa</taxon>
        <taxon>Ecdysozoa</taxon>
        <taxon>Nematoda</taxon>
        <taxon>Chromadorea</taxon>
        <taxon>Rhabditida</taxon>
        <taxon>Tylenchina</taxon>
        <taxon>Tylenchomorpha</taxon>
        <taxon>Sphaerularioidea</taxon>
        <taxon>Anguinidae</taxon>
        <taxon>Anguininae</taxon>
        <taxon>Ditylenchus</taxon>
    </lineage>
</organism>
<sequence length="161" mass="18141">MAIYLSNYIWQDIADFFYLRTPPAGGSGYTNSPSTHFLGTLFSCRPLTNAMLHRFNFLFQFYTVEEGYSAFIGHLHGCITTPSSQVSSSDLFCLRELVDHVNASLLQWTLTAFGSWSLIKWIQVISTTVFDLSDNGAKFSMGPTKFQRLMPTLNLSFPLPT</sequence>
<evidence type="ECO:0000313" key="2">
    <source>
        <dbReference type="WBParaSite" id="jg9041"/>
    </source>
</evidence>
<reference evidence="2" key="1">
    <citation type="submission" date="2022-11" db="UniProtKB">
        <authorList>
            <consortium name="WormBaseParasite"/>
        </authorList>
    </citation>
    <scope>IDENTIFICATION</scope>
</reference>